<keyword evidence="1" id="KW-0472">Membrane</keyword>
<keyword evidence="1" id="KW-0812">Transmembrane</keyword>
<protein>
    <submittedName>
        <fullName evidence="2">Uncharacterized protein</fullName>
    </submittedName>
</protein>
<evidence type="ECO:0000313" key="2">
    <source>
        <dbReference type="EMBL" id="SCY63419.1"/>
    </source>
</evidence>
<dbReference type="EMBL" id="FMVF01000008">
    <property type="protein sequence ID" value="SCY63419.1"/>
    <property type="molecule type" value="Genomic_DNA"/>
</dbReference>
<sequence>MGKPKIYKIATVVALLLIISAGAWYAVLPTRHKAIVKTTLLQKTGIVDGDWRVSDATKQYVMISPTFLIDGIYKSMEGPKASNYVQLSKDSSLLWITGFHVRALDAKTKERLSNDFICHMNVDFNDVNYFTNFGLTDRIGKQYPRMTSLSHGLEDFAFPKGYGIPMKGNDWLLVTTQSLNHNLPDINQLVKHEVTIGYEKSGGIKPLMTRTVFIQLPYDKKDPYKQPLDPASNQCIPVETKNHSYDDGHGNKLSGHWVVPPGRNVYRSSIDAQLQMTDSLRLHAAAIHVHPFATRIALFDRTAQRPVFVSRIVNHKDRIGLTKIEPFSSEEGIWLYKSHQYELVLEVENTTAIDQDMMGSMFLFFYDAALDGILNR</sequence>
<keyword evidence="3" id="KW-1185">Reference proteome</keyword>
<reference evidence="2 3" key="1">
    <citation type="submission" date="2016-10" db="EMBL/GenBank/DDBJ databases">
        <authorList>
            <person name="de Groot N.N."/>
        </authorList>
    </citation>
    <scope>NUCLEOTIDE SEQUENCE [LARGE SCALE GENOMIC DNA]</scope>
    <source>
        <strain evidence="2 3">CGMCC 1.7031</strain>
    </source>
</reference>
<dbReference type="AlphaFoldDB" id="A0A1G5HIW9"/>
<name>A0A1G5HIW9_9FLAO</name>
<dbReference type="STRING" id="490189.SAMN02927903_01852"/>
<gene>
    <name evidence="2" type="ORF">SAMN02927903_01852</name>
</gene>
<keyword evidence="1" id="KW-1133">Transmembrane helix</keyword>
<evidence type="ECO:0000256" key="1">
    <source>
        <dbReference type="SAM" id="Phobius"/>
    </source>
</evidence>
<evidence type="ECO:0000313" key="3">
    <source>
        <dbReference type="Proteomes" id="UP000199354"/>
    </source>
</evidence>
<proteinExistence type="predicted"/>
<dbReference type="RefSeq" id="WP_170826829.1">
    <property type="nucleotide sequence ID" value="NZ_FMVF01000008.1"/>
</dbReference>
<feature type="transmembrane region" description="Helical" evidence="1">
    <location>
        <begin position="6"/>
        <end position="27"/>
    </location>
</feature>
<accession>A0A1G5HIW9</accession>
<organism evidence="2 3">
    <name type="scientific">Flavobacterium caeni</name>
    <dbReference type="NCBI Taxonomy" id="490189"/>
    <lineage>
        <taxon>Bacteria</taxon>
        <taxon>Pseudomonadati</taxon>
        <taxon>Bacteroidota</taxon>
        <taxon>Flavobacteriia</taxon>
        <taxon>Flavobacteriales</taxon>
        <taxon>Flavobacteriaceae</taxon>
        <taxon>Flavobacterium</taxon>
    </lineage>
</organism>
<dbReference type="Proteomes" id="UP000199354">
    <property type="component" value="Unassembled WGS sequence"/>
</dbReference>